<protein>
    <submittedName>
        <fullName evidence="1">Uncharacterized protein</fullName>
    </submittedName>
</protein>
<reference evidence="2" key="1">
    <citation type="journal article" date="2019" name="Int. J. Syst. Evol. Microbiol.">
        <title>The Global Catalogue of Microorganisms (GCM) 10K type strain sequencing project: providing services to taxonomists for standard genome sequencing and annotation.</title>
        <authorList>
            <consortium name="The Broad Institute Genomics Platform"/>
            <consortium name="The Broad Institute Genome Sequencing Center for Infectious Disease"/>
            <person name="Wu L."/>
            <person name="Ma J."/>
        </authorList>
    </citation>
    <scope>NUCLEOTIDE SEQUENCE [LARGE SCALE GENOMIC DNA]</scope>
    <source>
        <strain evidence="2">CGMCC 1.15341</strain>
    </source>
</reference>
<name>A0ABQ1KT48_9GAMM</name>
<gene>
    <name evidence="1" type="ORF">GCM10011352_40840</name>
</gene>
<sequence>MNVALIRKVFAIPSAHGGNSLPQDEKVNSAYISENIIKSSKQVDLRDVSINEINTLIKSGKTELLDVLPFIPPHIVEQNKFDPESIQSHRLDLLYQLESSIDFKKSIGENTAFLEELFEKIKSIDGAYLPAKIDTIA</sequence>
<accession>A0ABQ1KT48</accession>
<dbReference type="Proteomes" id="UP000629025">
    <property type="component" value="Unassembled WGS sequence"/>
</dbReference>
<proteinExistence type="predicted"/>
<comment type="caution">
    <text evidence="1">The sequence shown here is derived from an EMBL/GenBank/DDBJ whole genome shotgun (WGS) entry which is preliminary data.</text>
</comment>
<evidence type="ECO:0000313" key="1">
    <source>
        <dbReference type="EMBL" id="GGC10217.1"/>
    </source>
</evidence>
<evidence type="ECO:0000313" key="2">
    <source>
        <dbReference type="Proteomes" id="UP000629025"/>
    </source>
</evidence>
<dbReference type="EMBL" id="BMIJ01000010">
    <property type="protein sequence ID" value="GGC10217.1"/>
    <property type="molecule type" value="Genomic_DNA"/>
</dbReference>
<keyword evidence="2" id="KW-1185">Reference proteome</keyword>
<organism evidence="1 2">
    <name type="scientific">Marinobacterium zhoushanense</name>
    <dbReference type="NCBI Taxonomy" id="1679163"/>
    <lineage>
        <taxon>Bacteria</taxon>
        <taxon>Pseudomonadati</taxon>
        <taxon>Pseudomonadota</taxon>
        <taxon>Gammaproteobacteria</taxon>
        <taxon>Oceanospirillales</taxon>
        <taxon>Oceanospirillaceae</taxon>
        <taxon>Marinobacterium</taxon>
    </lineage>
</organism>
<dbReference type="RefSeq" id="WP_188751887.1">
    <property type="nucleotide sequence ID" value="NZ_BMIJ01000010.1"/>
</dbReference>